<accession>A0ABY9HNX0</accession>
<feature type="domain" description="CHAT" evidence="2">
    <location>
        <begin position="855"/>
        <end position="1122"/>
    </location>
</feature>
<protein>
    <submittedName>
        <fullName evidence="3">CHAT domain-containing protein</fullName>
    </submittedName>
</protein>
<proteinExistence type="predicted"/>
<organism evidence="3 4">
    <name type="scientific">Streptomyces castrisilvae</name>
    <dbReference type="NCBI Taxonomy" id="3033811"/>
    <lineage>
        <taxon>Bacteria</taxon>
        <taxon>Bacillati</taxon>
        <taxon>Actinomycetota</taxon>
        <taxon>Actinomycetes</taxon>
        <taxon>Kitasatosporales</taxon>
        <taxon>Streptomycetaceae</taxon>
        <taxon>Streptomyces</taxon>
    </lineage>
</organism>
<evidence type="ECO:0000256" key="1">
    <source>
        <dbReference type="SAM" id="MobiDB-lite"/>
    </source>
</evidence>
<name>A0ABY9HNX0_9ACTN</name>
<keyword evidence="4" id="KW-1185">Reference proteome</keyword>
<dbReference type="InterPro" id="IPR011990">
    <property type="entry name" value="TPR-like_helical_dom_sf"/>
</dbReference>
<reference evidence="3 4" key="1">
    <citation type="submission" date="2023-03" db="EMBL/GenBank/DDBJ databases">
        <title>Isolation and description of six Streptomyces strains from soil environments, able to metabolize different microbial glucans.</title>
        <authorList>
            <person name="Widen T."/>
            <person name="Larsbrink J."/>
        </authorList>
    </citation>
    <scope>NUCLEOTIDE SEQUENCE [LARGE SCALE GENOMIC DNA]</scope>
    <source>
        <strain evidence="3 4">Mut1</strain>
    </source>
</reference>
<dbReference type="Pfam" id="PF12770">
    <property type="entry name" value="CHAT"/>
    <property type="match status" value="1"/>
</dbReference>
<feature type="compositionally biased region" description="Basic and acidic residues" evidence="1">
    <location>
        <begin position="991"/>
        <end position="1000"/>
    </location>
</feature>
<dbReference type="Gene3D" id="1.25.40.10">
    <property type="entry name" value="Tetratricopeptide repeat domain"/>
    <property type="match status" value="1"/>
</dbReference>
<dbReference type="InterPro" id="IPR024983">
    <property type="entry name" value="CHAT_dom"/>
</dbReference>
<gene>
    <name evidence="3" type="ORF">P8A18_22605</name>
</gene>
<feature type="region of interest" description="Disordered" evidence="1">
    <location>
        <begin position="982"/>
        <end position="1005"/>
    </location>
</feature>
<sequence length="1124" mass="123411">MEDEDRQDRPLQIALRSLSAPTYGEVLDLFGQIPPGRHGETVDFLRQHAEMARGWGRAPLADMAAFLADRCEALASGPAPTRQAGDSDGGDGFPRLLRRACAAEGVLGAYRVLERHRSLLPDEPVRSAVRLLTDWDADRTRNAHAIAALGLLTEDGPSRVTARADWANHLLEQGRNQRALYHASRALSLQHAVGDVGSLVNTYLQLASVYLAMDDMPRRAEVLEQALVAMAPEAEVTSMEEAAVTVQLADTLIALHRYREAVPALERAEAFAARPDNDSEGSFMPSRPDLLSRRAHVAEAVGALGAAADAYRELLELPEVSMRATARTSVTYGLVSCLERTDRQWEAFELLSNELEHAEQQGTGQTHSVPLRCMLTGLLFSGTDPRLPRTLMSLESELLSGIFEMAGSTYPCAGELFVTMGDLELSEGYDEGAAECYRYALYVSGDPEHPRQPEQLPERLRERMLISRLVPLGGPEEPVSFVLAKLRERMLRSFASRPPVLPDTCLLALQRLCRVERDPERRGQLADRLAEGLRRALEREPQGTVQTLAVPVCEAIAEVRGPLVAARLLKEVLDTYDAYGRLPDPDLPLGLAALLVWTPGGHRRAFEVLWHHRVLRLRARELHPVLQDADQAAGLALPLYEALLSLLYEYRADLPLPDDRSPGLLAFDLHEEAKARGMAEDLARMPLAEPVGVPRQVWESEQRLLSEHRLLAGGQRPDRAWLWRGYGRALESLYGALEPVAPEYVRLRTARPADSAQALRLLDDAAPEEGMVLASYFTGESETFCFALASGEESLWWYRIPVGRGELHAAAEQVRLVVDGDRSAFPPVPPIKPRRPAPLPLDGLSEQLLPFHELLAGRELLCVAPHGPLSVLPLGALRLPDGRYCAEQTALVYTPSISALAVLRAAKPAGSGAVLCVRVAAEEDLPGNGNGFEADALRPGPGWQLSSLAGTQATPNEVLAGIGQADLAYIACHGYQDHSDPENSALLLSDGTDRPSRHADPTSQRARRTFLRARDLTGVRTPSRVVLRACSVGWHEPDHPGEDFTGLPRALLRGGTRTVLAPIWRVDRTSSAALLDEVTGAVMDGRPLWRALWDAQRRMLADPDRAYLSHPYHWAAFVPLGDWS</sequence>
<dbReference type="SUPFAM" id="SSF48452">
    <property type="entry name" value="TPR-like"/>
    <property type="match status" value="1"/>
</dbReference>
<dbReference type="EMBL" id="CP120997">
    <property type="protein sequence ID" value="WLQ36049.1"/>
    <property type="molecule type" value="Genomic_DNA"/>
</dbReference>
<dbReference type="RefSeq" id="WP_306057082.1">
    <property type="nucleotide sequence ID" value="NZ_CP120997.1"/>
</dbReference>
<dbReference type="Proteomes" id="UP001239522">
    <property type="component" value="Chromosome"/>
</dbReference>
<evidence type="ECO:0000259" key="2">
    <source>
        <dbReference type="Pfam" id="PF12770"/>
    </source>
</evidence>
<evidence type="ECO:0000313" key="3">
    <source>
        <dbReference type="EMBL" id="WLQ36049.1"/>
    </source>
</evidence>
<evidence type="ECO:0000313" key="4">
    <source>
        <dbReference type="Proteomes" id="UP001239522"/>
    </source>
</evidence>